<organism evidence="2 3">
    <name type="scientific">Rhizophagus irregularis</name>
    <dbReference type="NCBI Taxonomy" id="588596"/>
    <lineage>
        <taxon>Eukaryota</taxon>
        <taxon>Fungi</taxon>
        <taxon>Fungi incertae sedis</taxon>
        <taxon>Mucoromycota</taxon>
        <taxon>Glomeromycotina</taxon>
        <taxon>Glomeromycetes</taxon>
        <taxon>Glomerales</taxon>
        <taxon>Glomeraceae</taxon>
        <taxon>Rhizophagus</taxon>
    </lineage>
</organism>
<accession>A0A2I1GQW3</accession>
<feature type="transmembrane region" description="Helical" evidence="1">
    <location>
        <begin position="12"/>
        <end position="35"/>
    </location>
</feature>
<reference evidence="2 3" key="1">
    <citation type="submission" date="2015-10" db="EMBL/GenBank/DDBJ databases">
        <title>Genome analyses suggest a sexual origin of heterokaryosis in a supposedly ancient asexual fungus.</title>
        <authorList>
            <person name="Ropars J."/>
            <person name="Sedzielewska K."/>
            <person name="Noel J."/>
            <person name="Charron P."/>
            <person name="Farinelli L."/>
            <person name="Marton T."/>
            <person name="Kruger M."/>
            <person name="Pelin A."/>
            <person name="Brachmann A."/>
            <person name="Corradi N."/>
        </authorList>
    </citation>
    <scope>NUCLEOTIDE SEQUENCE [LARGE SCALE GENOMIC DNA]</scope>
    <source>
        <strain evidence="2 3">A4</strain>
    </source>
</reference>
<keyword evidence="1" id="KW-1133">Transmembrane helix</keyword>
<comment type="caution">
    <text evidence="2">The sequence shown here is derived from an EMBL/GenBank/DDBJ whole genome shotgun (WGS) entry which is preliminary data.</text>
</comment>
<keyword evidence="1" id="KW-0472">Membrane</keyword>
<gene>
    <name evidence="2" type="ORF">RhiirA4_464851</name>
</gene>
<dbReference type="EMBL" id="LLXI01000698">
    <property type="protein sequence ID" value="PKY49042.1"/>
    <property type="molecule type" value="Genomic_DNA"/>
</dbReference>
<dbReference type="AlphaFoldDB" id="A0A2I1GQW3"/>
<protein>
    <submittedName>
        <fullName evidence="2">Uncharacterized protein</fullName>
    </submittedName>
</protein>
<dbReference type="OrthoDB" id="10386610at2759"/>
<feature type="transmembrane region" description="Helical" evidence="1">
    <location>
        <begin position="225"/>
        <end position="249"/>
    </location>
</feature>
<proteinExistence type="predicted"/>
<evidence type="ECO:0000256" key="1">
    <source>
        <dbReference type="SAM" id="Phobius"/>
    </source>
</evidence>
<keyword evidence="1" id="KW-0812">Transmembrane</keyword>
<dbReference type="VEuPathDB" id="FungiDB:RhiirFUN_001303"/>
<dbReference type="VEuPathDB" id="FungiDB:RhiirA1_453501"/>
<sequence>MVFAENKQSTEPYSFIFLKKLCSFSFIIILIYYTYDQFSQFSNSISKPNLIFRKQHVKEILNTAKNINITIEICGTDNCTYTYNSNNTDWKKCVAANEVPFEVLSDNVSVPDCFRYSFDYQERIDIEVPPITAVHLDGLEIDQYYYAISSSPLFFINNITTTIYYSPTIIKQISDKYVYGLAGGKSKEYVDFNVHTDMTPLITPNVTTFVLRPISMNIYYQEETYYDLGSIISSIGGFFSSLSGIFVFLFGASKLAPWGFLQIYVFNCLCIRYQRKLAKKLKSKYEPIPFISGRTKNFTLEERIQSMENLLEEYYLDTNFLNLLIEENNVDDKV</sequence>
<keyword evidence="3" id="KW-1185">Reference proteome</keyword>
<feature type="transmembrane region" description="Helical" evidence="1">
    <location>
        <begin position="255"/>
        <end position="273"/>
    </location>
</feature>
<name>A0A2I1GQW3_9GLOM</name>
<dbReference type="VEuPathDB" id="FungiDB:FUN_023222"/>
<evidence type="ECO:0000313" key="2">
    <source>
        <dbReference type="EMBL" id="PKY49042.1"/>
    </source>
</evidence>
<dbReference type="Proteomes" id="UP000234323">
    <property type="component" value="Unassembled WGS sequence"/>
</dbReference>
<evidence type="ECO:0000313" key="3">
    <source>
        <dbReference type="Proteomes" id="UP000234323"/>
    </source>
</evidence>